<dbReference type="InterPro" id="IPR015122">
    <property type="entry name" value="Tn916-Xis"/>
</dbReference>
<evidence type="ECO:0000313" key="1">
    <source>
        <dbReference type="EMBL" id="CUO38407.1"/>
    </source>
</evidence>
<gene>
    <name evidence="1" type="ORF">ERS852395_02876</name>
</gene>
<reference evidence="1 2" key="1">
    <citation type="submission" date="2015-09" db="EMBL/GenBank/DDBJ databases">
        <authorList>
            <consortium name="Pathogen Informatics"/>
        </authorList>
    </citation>
    <scope>NUCLEOTIDE SEQUENCE [LARGE SCALE GENOMIC DNA]</scope>
    <source>
        <strain evidence="1 2">2789STDY5608838</strain>
    </source>
</reference>
<dbReference type="RefSeq" id="WP_009266091.1">
    <property type="nucleotide sequence ID" value="NZ_CYZA01000019.1"/>
</dbReference>
<proteinExistence type="predicted"/>
<evidence type="ECO:0000313" key="2">
    <source>
        <dbReference type="Proteomes" id="UP000095447"/>
    </source>
</evidence>
<sequence length="69" mass="8408">MTEKRELPWWQKYTLTLNEASEYFGIGYKKLKLFVQEHSDADFVLWNGNRALIKREQFEKYMDSQMNVI</sequence>
<dbReference type="InterPro" id="IPR038148">
    <property type="entry name" value="Tn1545/Tn916_Xis"/>
</dbReference>
<name>A0A174EMD7_9FIRM</name>
<accession>A0A174EMD7</accession>
<dbReference type="AlphaFoldDB" id="A0A174EMD7"/>
<organism evidence="1 2">
    <name type="scientific">Blautia obeum</name>
    <dbReference type="NCBI Taxonomy" id="40520"/>
    <lineage>
        <taxon>Bacteria</taxon>
        <taxon>Bacillati</taxon>
        <taxon>Bacillota</taxon>
        <taxon>Clostridia</taxon>
        <taxon>Lachnospirales</taxon>
        <taxon>Lachnospiraceae</taxon>
        <taxon>Blautia</taxon>
    </lineage>
</organism>
<protein>
    <submittedName>
        <fullName evidence="1">Excisionase from transposon Tn916</fullName>
    </submittedName>
</protein>
<dbReference type="EMBL" id="CYZA01000019">
    <property type="protein sequence ID" value="CUO38407.1"/>
    <property type="molecule type" value="Genomic_DNA"/>
</dbReference>
<dbReference type="Gene3D" id="3.90.105.50">
    <property type="match status" value="1"/>
</dbReference>
<dbReference type="Pfam" id="PF09035">
    <property type="entry name" value="Tn916-Xis"/>
    <property type="match status" value="1"/>
</dbReference>
<dbReference type="Proteomes" id="UP000095447">
    <property type="component" value="Unassembled WGS sequence"/>
</dbReference>